<accession>A0A9D4RN29</accession>
<dbReference type="Gene3D" id="2.10.60.10">
    <property type="entry name" value="CD59"/>
    <property type="match status" value="1"/>
</dbReference>
<protein>
    <recommendedName>
        <fullName evidence="1">Snake toxin/toxin-like domain-containing protein</fullName>
    </recommendedName>
</protein>
<name>A0A9D4RN29_DREPO</name>
<reference evidence="2" key="2">
    <citation type="submission" date="2020-11" db="EMBL/GenBank/DDBJ databases">
        <authorList>
            <person name="McCartney M.A."/>
            <person name="Auch B."/>
            <person name="Kono T."/>
            <person name="Mallez S."/>
            <person name="Becker A."/>
            <person name="Gohl D.M."/>
            <person name="Silverstein K.A.T."/>
            <person name="Koren S."/>
            <person name="Bechman K.B."/>
            <person name="Herman A."/>
            <person name="Abrahante J.E."/>
            <person name="Garbe J."/>
        </authorList>
    </citation>
    <scope>NUCLEOTIDE SEQUENCE</scope>
    <source>
        <strain evidence="2">Duluth1</strain>
        <tissue evidence="2">Whole animal</tissue>
    </source>
</reference>
<sequence>MCNSGGCGHDKFADLTSGSRGPICFNCYQQLNTDDCDKILMCGRDEVCDLRETTVGTTTEVLWKTSCVSRQMCPALTHPTLVGKKAQSGNLCCNTDLCNSVDV</sequence>
<evidence type="ECO:0000313" key="3">
    <source>
        <dbReference type="Proteomes" id="UP000828390"/>
    </source>
</evidence>
<dbReference type="InterPro" id="IPR045860">
    <property type="entry name" value="Snake_toxin-like_sf"/>
</dbReference>
<reference evidence="2" key="1">
    <citation type="journal article" date="2019" name="bioRxiv">
        <title>The Genome of the Zebra Mussel, Dreissena polymorpha: A Resource for Invasive Species Research.</title>
        <authorList>
            <person name="McCartney M.A."/>
            <person name="Auch B."/>
            <person name="Kono T."/>
            <person name="Mallez S."/>
            <person name="Zhang Y."/>
            <person name="Obille A."/>
            <person name="Becker A."/>
            <person name="Abrahante J.E."/>
            <person name="Garbe J."/>
            <person name="Badalamenti J.P."/>
            <person name="Herman A."/>
            <person name="Mangelson H."/>
            <person name="Liachko I."/>
            <person name="Sullivan S."/>
            <person name="Sone E.D."/>
            <person name="Koren S."/>
            <person name="Silverstein K.A.T."/>
            <person name="Beckman K.B."/>
            <person name="Gohl D.M."/>
        </authorList>
    </citation>
    <scope>NUCLEOTIDE SEQUENCE</scope>
    <source>
        <strain evidence="2">Duluth1</strain>
        <tissue evidence="2">Whole animal</tissue>
    </source>
</reference>
<dbReference type="EMBL" id="JAIWYP010000002">
    <property type="protein sequence ID" value="KAH3873208.1"/>
    <property type="molecule type" value="Genomic_DNA"/>
</dbReference>
<evidence type="ECO:0000313" key="2">
    <source>
        <dbReference type="EMBL" id="KAH3873208.1"/>
    </source>
</evidence>
<keyword evidence="3" id="KW-1185">Reference proteome</keyword>
<gene>
    <name evidence="2" type="ORF">DPMN_036437</name>
</gene>
<dbReference type="AlphaFoldDB" id="A0A9D4RN29"/>
<dbReference type="InterPro" id="IPR035076">
    <property type="entry name" value="Toxin/TOLIP"/>
</dbReference>
<comment type="caution">
    <text evidence="2">The sequence shown here is derived from an EMBL/GenBank/DDBJ whole genome shotgun (WGS) entry which is preliminary data.</text>
</comment>
<dbReference type="SUPFAM" id="SSF57302">
    <property type="entry name" value="Snake toxin-like"/>
    <property type="match status" value="1"/>
</dbReference>
<proteinExistence type="predicted"/>
<feature type="domain" description="Snake toxin/toxin-like" evidence="1">
    <location>
        <begin position="24"/>
        <end position="99"/>
    </location>
</feature>
<dbReference type="Proteomes" id="UP000828390">
    <property type="component" value="Unassembled WGS sequence"/>
</dbReference>
<organism evidence="2 3">
    <name type="scientific">Dreissena polymorpha</name>
    <name type="common">Zebra mussel</name>
    <name type="synonym">Mytilus polymorpha</name>
    <dbReference type="NCBI Taxonomy" id="45954"/>
    <lineage>
        <taxon>Eukaryota</taxon>
        <taxon>Metazoa</taxon>
        <taxon>Spiralia</taxon>
        <taxon>Lophotrochozoa</taxon>
        <taxon>Mollusca</taxon>
        <taxon>Bivalvia</taxon>
        <taxon>Autobranchia</taxon>
        <taxon>Heteroconchia</taxon>
        <taxon>Euheterodonta</taxon>
        <taxon>Imparidentia</taxon>
        <taxon>Neoheterodontei</taxon>
        <taxon>Myida</taxon>
        <taxon>Dreissenoidea</taxon>
        <taxon>Dreissenidae</taxon>
        <taxon>Dreissena</taxon>
    </lineage>
</organism>
<evidence type="ECO:0000259" key="1">
    <source>
        <dbReference type="Pfam" id="PF00087"/>
    </source>
</evidence>
<dbReference type="Pfam" id="PF00087">
    <property type="entry name" value="Toxin_TOLIP"/>
    <property type="match status" value="1"/>
</dbReference>